<accession>A0AAV5STW2</accession>
<reference evidence="2" key="1">
    <citation type="submission" date="2023-10" db="EMBL/GenBank/DDBJ databases">
        <title>Genome assembly of Pristionchus species.</title>
        <authorList>
            <person name="Yoshida K."/>
            <person name="Sommer R.J."/>
        </authorList>
    </citation>
    <scope>NUCLEOTIDE SEQUENCE</scope>
    <source>
        <strain evidence="2">RS0144</strain>
    </source>
</reference>
<comment type="caution">
    <text evidence="2">The sequence shown here is derived from an EMBL/GenBank/DDBJ whole genome shotgun (WGS) entry which is preliminary data.</text>
</comment>
<keyword evidence="3" id="KW-1185">Reference proteome</keyword>
<dbReference type="GO" id="GO:0016747">
    <property type="term" value="F:acyltransferase activity, transferring groups other than amino-acyl groups"/>
    <property type="evidence" value="ECO:0007669"/>
    <property type="project" value="InterPro"/>
</dbReference>
<gene>
    <name evidence="2" type="ORF">PENTCL1PPCAC_8700</name>
</gene>
<evidence type="ECO:0000259" key="1">
    <source>
        <dbReference type="Pfam" id="PF00583"/>
    </source>
</evidence>
<dbReference type="SUPFAM" id="SSF55729">
    <property type="entry name" value="Acyl-CoA N-acyltransferases (Nat)"/>
    <property type="match status" value="1"/>
</dbReference>
<protein>
    <recommendedName>
        <fullName evidence="1">N-acetyltransferase domain-containing protein</fullName>
    </recommendedName>
</protein>
<feature type="domain" description="N-acetyltransferase" evidence="1">
    <location>
        <begin position="55"/>
        <end position="113"/>
    </location>
</feature>
<dbReference type="EMBL" id="BTSX01000002">
    <property type="protein sequence ID" value="GMS86525.1"/>
    <property type="molecule type" value="Genomic_DNA"/>
</dbReference>
<proteinExistence type="predicted"/>
<dbReference type="InterPro" id="IPR016181">
    <property type="entry name" value="Acyl_CoA_acyltransferase"/>
</dbReference>
<dbReference type="Gene3D" id="3.40.630.30">
    <property type="match status" value="1"/>
</dbReference>
<evidence type="ECO:0000313" key="3">
    <source>
        <dbReference type="Proteomes" id="UP001432027"/>
    </source>
</evidence>
<dbReference type="InterPro" id="IPR000182">
    <property type="entry name" value="GNAT_dom"/>
</dbReference>
<evidence type="ECO:0000313" key="2">
    <source>
        <dbReference type="EMBL" id="GMS86525.1"/>
    </source>
</evidence>
<dbReference type="Proteomes" id="UP001432027">
    <property type="component" value="Unassembled WGS sequence"/>
</dbReference>
<organism evidence="2 3">
    <name type="scientific">Pristionchus entomophagus</name>
    <dbReference type="NCBI Taxonomy" id="358040"/>
    <lineage>
        <taxon>Eukaryota</taxon>
        <taxon>Metazoa</taxon>
        <taxon>Ecdysozoa</taxon>
        <taxon>Nematoda</taxon>
        <taxon>Chromadorea</taxon>
        <taxon>Rhabditida</taxon>
        <taxon>Rhabditina</taxon>
        <taxon>Diplogasteromorpha</taxon>
        <taxon>Diplogasteroidea</taxon>
        <taxon>Neodiplogasteridae</taxon>
        <taxon>Pristionchus</taxon>
    </lineage>
</organism>
<dbReference type="AlphaFoldDB" id="A0AAV5STW2"/>
<dbReference type="Pfam" id="PF00583">
    <property type="entry name" value="Acetyltransf_1"/>
    <property type="match status" value="1"/>
</dbReference>
<name>A0AAV5STW2_9BILA</name>
<sequence length="131" mass="14860">MRDEAVKEVAYDEKYDPREGIEGSGGEYASYFSVRLRVFCEKQKISIDDGVDGKDAERRHYAIFRGNLALAVCRLSIEPPYAKVERVACLKEGRGRGYARRLMLEVISIVDRDHPNAIVVALAQTTVLKFY</sequence>